<dbReference type="OrthoDB" id="5825849at2759"/>
<dbReference type="EMBL" id="CAJFCJ010000005">
    <property type="protein sequence ID" value="CAD5114202.1"/>
    <property type="molecule type" value="Genomic_DNA"/>
</dbReference>
<dbReference type="GO" id="GO:0005761">
    <property type="term" value="C:mitochondrial ribosome"/>
    <property type="evidence" value="ECO:0007669"/>
    <property type="project" value="InterPro"/>
</dbReference>
<name>A0A7I8VCX8_9ANNE</name>
<dbReference type="InterPro" id="IPR009069">
    <property type="entry name" value="Cys_alpha_HP_mot_SF"/>
</dbReference>
<dbReference type="GO" id="GO:0003723">
    <property type="term" value="F:RNA binding"/>
    <property type="evidence" value="ECO:0007669"/>
    <property type="project" value="TreeGrafter"/>
</dbReference>
<dbReference type="PANTHER" id="PTHR31278:SF2">
    <property type="entry name" value="SMALL RIBOSOMAL SUBUNIT PROTEIN MS37"/>
    <property type="match status" value="1"/>
</dbReference>
<sequence>MPRLTDIEFAKRVVSKFENYARRPAYRGIFRRDLLPKALNNTVSTKGRVSQEKPCISAISLMLVCLEKHDYIQSRCSTEIQQFNDCMKKFEAKKKAKQNVEEKGLLSGRGRIQPDRLNEFLSRYPQPRETPDQY</sequence>
<reference evidence="1 2" key="1">
    <citation type="submission" date="2020-08" db="EMBL/GenBank/DDBJ databases">
        <authorList>
            <person name="Hejnol A."/>
        </authorList>
    </citation>
    <scope>NUCLEOTIDE SEQUENCE [LARGE SCALE GENOMIC DNA]</scope>
</reference>
<comment type="caution">
    <text evidence="1">The sequence shown here is derived from an EMBL/GenBank/DDBJ whole genome shotgun (WGS) entry which is preliminary data.</text>
</comment>
<dbReference type="Gene3D" id="1.10.287.1130">
    <property type="entry name" value="CytochromE C oxidase copper chaperone"/>
    <property type="match status" value="1"/>
</dbReference>
<dbReference type="Proteomes" id="UP000549394">
    <property type="component" value="Unassembled WGS sequence"/>
</dbReference>
<dbReference type="GO" id="GO:0032543">
    <property type="term" value="P:mitochondrial translation"/>
    <property type="evidence" value="ECO:0007669"/>
    <property type="project" value="InterPro"/>
</dbReference>
<protein>
    <submittedName>
        <fullName evidence="1">DgyrCDS3344</fullName>
    </submittedName>
</protein>
<evidence type="ECO:0000313" key="1">
    <source>
        <dbReference type="EMBL" id="CAD5114202.1"/>
    </source>
</evidence>
<dbReference type="InterPro" id="IPR033620">
    <property type="entry name" value="Ribosomal_mS37_met"/>
</dbReference>
<proteinExistence type="predicted"/>
<accession>A0A7I8VCX8</accession>
<keyword evidence="2" id="KW-1185">Reference proteome</keyword>
<dbReference type="PANTHER" id="PTHR31278">
    <property type="entry name" value="CHCHD1"/>
    <property type="match status" value="1"/>
</dbReference>
<dbReference type="AlphaFoldDB" id="A0A7I8VCX8"/>
<organism evidence="1 2">
    <name type="scientific">Dimorphilus gyrociliatus</name>
    <dbReference type="NCBI Taxonomy" id="2664684"/>
    <lineage>
        <taxon>Eukaryota</taxon>
        <taxon>Metazoa</taxon>
        <taxon>Spiralia</taxon>
        <taxon>Lophotrochozoa</taxon>
        <taxon>Annelida</taxon>
        <taxon>Polychaeta</taxon>
        <taxon>Polychaeta incertae sedis</taxon>
        <taxon>Dinophilidae</taxon>
        <taxon>Dimorphilus</taxon>
    </lineage>
</organism>
<dbReference type="SUPFAM" id="SSF47072">
    <property type="entry name" value="Cysteine alpha-hairpin motif"/>
    <property type="match status" value="1"/>
</dbReference>
<gene>
    <name evidence="1" type="ORF">DGYR_LOCUS3073</name>
</gene>
<evidence type="ECO:0000313" key="2">
    <source>
        <dbReference type="Proteomes" id="UP000549394"/>
    </source>
</evidence>
<dbReference type="GO" id="GO:0005654">
    <property type="term" value="C:nucleoplasm"/>
    <property type="evidence" value="ECO:0007669"/>
    <property type="project" value="TreeGrafter"/>
</dbReference>